<dbReference type="Pfam" id="PF02104">
    <property type="entry name" value="SURF1"/>
    <property type="match status" value="1"/>
</dbReference>
<dbReference type="EMBL" id="CAFBLR010000057">
    <property type="protein sequence ID" value="CAB4871357.1"/>
    <property type="molecule type" value="Genomic_DNA"/>
</dbReference>
<accession>A0A6J6T164</accession>
<protein>
    <submittedName>
        <fullName evidence="7">Unannotated protein</fullName>
    </submittedName>
</protein>
<dbReference type="PROSITE" id="PS50895">
    <property type="entry name" value="SURF1"/>
    <property type="match status" value="1"/>
</dbReference>
<sequence>MYRFLLRPKWIVLHVVVLALAVTMVNLALWQLRRLNERTAFNREVRTQLAMAPEPIGNVLADGSQGQGLEWRQVKVTGTYEPAGQVLIRDRSLNATAGFNVVTPLRLEDGRFLAVTRGWVPGDTTAAPPAPAGTVSLTGRLRATQVRRHSWEKQDPAEGVLEKMDRVDIARLDQQVEGDALPMYVDVVGSNPIDESVAAIPAPELSNGSHLSYTVQWFLFTLAAMAGWALVVRKHIADERKAKLKAERAASAAH</sequence>
<reference evidence="7" key="1">
    <citation type="submission" date="2020-05" db="EMBL/GenBank/DDBJ databases">
        <authorList>
            <person name="Chiriac C."/>
            <person name="Salcher M."/>
            <person name="Ghai R."/>
            <person name="Kavagutti S V."/>
        </authorList>
    </citation>
    <scope>NUCLEOTIDE SEQUENCE</scope>
</reference>
<evidence type="ECO:0000313" key="6">
    <source>
        <dbReference type="EMBL" id="CAB4711368.1"/>
    </source>
</evidence>
<dbReference type="AlphaFoldDB" id="A0A6J6T164"/>
<gene>
    <name evidence="6" type="ORF">UFOPK2602_01178</name>
    <name evidence="7" type="ORF">UFOPK2806_00367</name>
    <name evidence="8" type="ORF">UFOPK3417_00760</name>
</gene>
<comment type="subcellular location">
    <subcellularLocation>
        <location evidence="1">Membrane</location>
    </subcellularLocation>
</comment>
<keyword evidence="2 5" id="KW-0812">Transmembrane</keyword>
<evidence type="ECO:0000256" key="1">
    <source>
        <dbReference type="ARBA" id="ARBA00004370"/>
    </source>
</evidence>
<dbReference type="InterPro" id="IPR002994">
    <property type="entry name" value="Surf1/Shy1"/>
</dbReference>
<evidence type="ECO:0000313" key="8">
    <source>
        <dbReference type="EMBL" id="CAB4871357.1"/>
    </source>
</evidence>
<proteinExistence type="predicted"/>
<dbReference type="CDD" id="cd06662">
    <property type="entry name" value="SURF1"/>
    <property type="match status" value="1"/>
</dbReference>
<dbReference type="EMBL" id="CAEZYY010000003">
    <property type="protein sequence ID" value="CAB4740871.1"/>
    <property type="molecule type" value="Genomic_DNA"/>
</dbReference>
<evidence type="ECO:0000256" key="3">
    <source>
        <dbReference type="ARBA" id="ARBA00022989"/>
    </source>
</evidence>
<keyword evidence="3 5" id="KW-1133">Transmembrane helix</keyword>
<dbReference type="InterPro" id="IPR045214">
    <property type="entry name" value="Surf1/Surf4"/>
</dbReference>
<evidence type="ECO:0000256" key="4">
    <source>
        <dbReference type="ARBA" id="ARBA00023136"/>
    </source>
</evidence>
<dbReference type="PANTHER" id="PTHR23427">
    <property type="entry name" value="SURFEIT LOCUS PROTEIN"/>
    <property type="match status" value="1"/>
</dbReference>
<dbReference type="PANTHER" id="PTHR23427:SF2">
    <property type="entry name" value="SURFEIT LOCUS PROTEIN 1"/>
    <property type="match status" value="1"/>
</dbReference>
<evidence type="ECO:0000256" key="2">
    <source>
        <dbReference type="ARBA" id="ARBA00022692"/>
    </source>
</evidence>
<dbReference type="GO" id="GO:0016020">
    <property type="term" value="C:membrane"/>
    <property type="evidence" value="ECO:0007669"/>
    <property type="project" value="UniProtKB-SubCell"/>
</dbReference>
<evidence type="ECO:0000256" key="5">
    <source>
        <dbReference type="SAM" id="Phobius"/>
    </source>
</evidence>
<dbReference type="EMBL" id="CAEZXX010000073">
    <property type="protein sequence ID" value="CAB4711368.1"/>
    <property type="molecule type" value="Genomic_DNA"/>
</dbReference>
<organism evidence="7">
    <name type="scientific">freshwater metagenome</name>
    <dbReference type="NCBI Taxonomy" id="449393"/>
    <lineage>
        <taxon>unclassified sequences</taxon>
        <taxon>metagenomes</taxon>
        <taxon>ecological metagenomes</taxon>
    </lineage>
</organism>
<evidence type="ECO:0000313" key="7">
    <source>
        <dbReference type="EMBL" id="CAB4740871.1"/>
    </source>
</evidence>
<keyword evidence="4 5" id="KW-0472">Membrane</keyword>
<feature type="transmembrane region" description="Helical" evidence="5">
    <location>
        <begin position="12"/>
        <end position="32"/>
    </location>
</feature>
<name>A0A6J6T164_9ZZZZ</name>